<gene>
    <name evidence="1" type="ORF">CEXT_796551</name>
</gene>
<dbReference type="AlphaFoldDB" id="A0AAV4QVB0"/>
<evidence type="ECO:0000313" key="1">
    <source>
        <dbReference type="EMBL" id="GIY13410.1"/>
    </source>
</evidence>
<reference evidence="1 2" key="1">
    <citation type="submission" date="2021-06" db="EMBL/GenBank/DDBJ databases">
        <title>Caerostris extrusa draft genome.</title>
        <authorList>
            <person name="Kono N."/>
            <person name="Arakawa K."/>
        </authorList>
    </citation>
    <scope>NUCLEOTIDE SEQUENCE [LARGE SCALE GENOMIC DNA]</scope>
</reference>
<accession>A0AAV4QVB0</accession>
<keyword evidence="2" id="KW-1185">Reference proteome</keyword>
<proteinExistence type="predicted"/>
<dbReference type="Proteomes" id="UP001054945">
    <property type="component" value="Unassembled WGS sequence"/>
</dbReference>
<comment type="caution">
    <text evidence="1">The sequence shown here is derived from an EMBL/GenBank/DDBJ whole genome shotgun (WGS) entry which is preliminary data.</text>
</comment>
<name>A0AAV4QVB0_CAEEX</name>
<organism evidence="1 2">
    <name type="scientific">Caerostris extrusa</name>
    <name type="common">Bark spider</name>
    <name type="synonym">Caerostris bankana</name>
    <dbReference type="NCBI Taxonomy" id="172846"/>
    <lineage>
        <taxon>Eukaryota</taxon>
        <taxon>Metazoa</taxon>
        <taxon>Ecdysozoa</taxon>
        <taxon>Arthropoda</taxon>
        <taxon>Chelicerata</taxon>
        <taxon>Arachnida</taxon>
        <taxon>Araneae</taxon>
        <taxon>Araneomorphae</taxon>
        <taxon>Entelegynae</taxon>
        <taxon>Araneoidea</taxon>
        <taxon>Araneidae</taxon>
        <taxon>Caerostris</taxon>
    </lineage>
</organism>
<evidence type="ECO:0000313" key="2">
    <source>
        <dbReference type="Proteomes" id="UP001054945"/>
    </source>
</evidence>
<protein>
    <submittedName>
        <fullName evidence="1">Uncharacterized protein</fullName>
    </submittedName>
</protein>
<sequence>MLNFSSSVNKDDVCACNSLGGGTGVSVEWPQSAEKILCWGLLNDHLPELNVAKQQQPGMKAQHAAATFSGQNLLGQPSFERSVELRAYSFSLLFVTALYHFDKIPSFRKDLQCAFIILFH</sequence>
<dbReference type="EMBL" id="BPLR01006934">
    <property type="protein sequence ID" value="GIY13410.1"/>
    <property type="molecule type" value="Genomic_DNA"/>
</dbReference>